<proteinExistence type="predicted"/>
<protein>
    <submittedName>
        <fullName evidence="2">Membrane protein</fullName>
    </submittedName>
</protein>
<dbReference type="RefSeq" id="WP_129622900.1">
    <property type="nucleotide sequence ID" value="NZ_LR215043.1"/>
</dbReference>
<evidence type="ECO:0000313" key="3">
    <source>
        <dbReference type="Proteomes" id="UP000290876"/>
    </source>
</evidence>
<dbReference type="Proteomes" id="UP000290876">
    <property type="component" value="Chromosome"/>
</dbReference>
<dbReference type="NCBIfam" id="NF045957">
    <property type="entry name" value="MHO_1590_dom"/>
    <property type="match status" value="1"/>
</dbReference>
<evidence type="ECO:0000256" key="1">
    <source>
        <dbReference type="SAM" id="MobiDB-lite"/>
    </source>
</evidence>
<accession>A0A449BA26</accession>
<feature type="compositionally biased region" description="Polar residues" evidence="1">
    <location>
        <begin position="152"/>
        <end position="175"/>
    </location>
</feature>
<sequence>MTLKNKILIGVGSVAGIAAIATPVALVSAKKTKKEHLASHLTANVHDQNAIFPKISGSEFYDYIVIDKGQPIFKPIIVPKLIQYIVTNTEASTGKLYFDYKFVDSKRLIIYLKWVGEQEALTKKYLLKILNSEILIKDGNEITSETEDKFNEWNNDGTIDQSDSNLQENDSDATV</sequence>
<dbReference type="AlphaFoldDB" id="A0A449BA26"/>
<dbReference type="KEGG" id="mcob:NCTC10184_00268"/>
<dbReference type="EMBL" id="LR215043">
    <property type="protein sequence ID" value="VEU78049.1"/>
    <property type="molecule type" value="Genomic_DNA"/>
</dbReference>
<feature type="region of interest" description="Disordered" evidence="1">
    <location>
        <begin position="151"/>
        <end position="175"/>
    </location>
</feature>
<keyword evidence="3" id="KW-1185">Reference proteome</keyword>
<gene>
    <name evidence="2" type="ORF">NCTC10184_00268</name>
</gene>
<name>A0A449BA26_9BACT</name>
<reference evidence="2 3" key="1">
    <citation type="submission" date="2019-01" db="EMBL/GenBank/DDBJ databases">
        <authorList>
            <consortium name="Pathogen Informatics"/>
        </authorList>
    </citation>
    <scope>NUCLEOTIDE SEQUENCE [LARGE SCALE GENOMIC DNA]</scope>
    <source>
        <strain evidence="2 3">NCTC10184</strain>
    </source>
</reference>
<organism evidence="2 3">
    <name type="scientific">Mycoplasmopsis columbinasalis</name>
    <dbReference type="NCBI Taxonomy" id="114880"/>
    <lineage>
        <taxon>Bacteria</taxon>
        <taxon>Bacillati</taxon>
        <taxon>Mycoplasmatota</taxon>
        <taxon>Mycoplasmoidales</taxon>
        <taxon>Metamycoplasmataceae</taxon>
        <taxon>Mycoplasmopsis</taxon>
    </lineage>
</organism>
<evidence type="ECO:0000313" key="2">
    <source>
        <dbReference type="EMBL" id="VEU78049.1"/>
    </source>
</evidence>
<dbReference type="OrthoDB" id="400040at2"/>